<feature type="domain" description="Protein kinase" evidence="1">
    <location>
        <begin position="15"/>
        <end position="337"/>
    </location>
</feature>
<dbReference type="PROSITE" id="PS00108">
    <property type="entry name" value="PROTEIN_KINASE_ST"/>
    <property type="match status" value="1"/>
</dbReference>
<organism evidence="2 3">
    <name type="scientific">Trichoderma lentiforme</name>
    <dbReference type="NCBI Taxonomy" id="1567552"/>
    <lineage>
        <taxon>Eukaryota</taxon>
        <taxon>Fungi</taxon>
        <taxon>Dikarya</taxon>
        <taxon>Ascomycota</taxon>
        <taxon>Pezizomycotina</taxon>
        <taxon>Sordariomycetes</taxon>
        <taxon>Hypocreomycetidae</taxon>
        <taxon>Hypocreales</taxon>
        <taxon>Hypocreaceae</taxon>
        <taxon>Trichoderma</taxon>
    </lineage>
</organism>
<proteinExistence type="predicted"/>
<evidence type="ECO:0000313" key="2">
    <source>
        <dbReference type="EMBL" id="KAF3063253.1"/>
    </source>
</evidence>
<accession>A0A9P4X8D1</accession>
<dbReference type="PANTHER" id="PTHR21310:SF15">
    <property type="entry name" value="AMINOGLYCOSIDE PHOSPHOTRANSFERASE DOMAIN-CONTAINING PROTEIN"/>
    <property type="match status" value="1"/>
</dbReference>
<reference evidence="2 3" key="1">
    <citation type="submission" date="2018-06" db="EMBL/GenBank/DDBJ databases">
        <title>Genome analysis of cellulolytic fungus Trichoderma lentiforme CFAM-422.</title>
        <authorList>
            <person name="Steindorff A.S."/>
            <person name="Formighieri E.F."/>
            <person name="Midorikawa G.E.O."/>
            <person name="Tamietti M.S."/>
            <person name="Ramos E.Z."/>
            <person name="Silva A.S."/>
            <person name="Bon E.P.S."/>
            <person name="Mendes T.D."/>
            <person name="Damaso M.C.T."/>
            <person name="Favaro L.C.L."/>
        </authorList>
    </citation>
    <scope>NUCLEOTIDE SEQUENCE [LARGE SCALE GENOMIC DNA]</scope>
    <source>
        <strain evidence="2 3">CFAM-422</strain>
    </source>
</reference>
<dbReference type="GO" id="GO:0005524">
    <property type="term" value="F:ATP binding"/>
    <property type="evidence" value="ECO:0007669"/>
    <property type="project" value="InterPro"/>
</dbReference>
<dbReference type="PANTHER" id="PTHR21310">
    <property type="entry name" value="AMINOGLYCOSIDE PHOSPHOTRANSFERASE-RELATED-RELATED"/>
    <property type="match status" value="1"/>
</dbReference>
<keyword evidence="3" id="KW-1185">Reference proteome</keyword>
<dbReference type="Proteomes" id="UP000801864">
    <property type="component" value="Unassembled WGS sequence"/>
</dbReference>
<dbReference type="GO" id="GO:0004672">
    <property type="term" value="F:protein kinase activity"/>
    <property type="evidence" value="ECO:0007669"/>
    <property type="project" value="InterPro"/>
</dbReference>
<protein>
    <recommendedName>
        <fullName evidence="1">Protein kinase domain-containing protein</fullName>
    </recommendedName>
</protein>
<dbReference type="InterPro" id="IPR008271">
    <property type="entry name" value="Ser/Thr_kinase_AS"/>
</dbReference>
<dbReference type="EMBL" id="QLNT01000019">
    <property type="protein sequence ID" value="KAF3063253.1"/>
    <property type="molecule type" value="Genomic_DNA"/>
</dbReference>
<dbReference type="SUPFAM" id="SSF56112">
    <property type="entry name" value="Protein kinase-like (PK-like)"/>
    <property type="match status" value="1"/>
</dbReference>
<dbReference type="InterPro" id="IPR000719">
    <property type="entry name" value="Prot_kinase_dom"/>
</dbReference>
<dbReference type="InterPro" id="IPR011009">
    <property type="entry name" value="Kinase-like_dom_sf"/>
</dbReference>
<dbReference type="Gene3D" id="3.90.1200.10">
    <property type="match status" value="1"/>
</dbReference>
<dbReference type="InterPro" id="IPR051678">
    <property type="entry name" value="AGP_Transferase"/>
</dbReference>
<dbReference type="InterPro" id="IPR002575">
    <property type="entry name" value="Aminoglycoside_PTrfase"/>
</dbReference>
<gene>
    <name evidence="2" type="ORF">CFAM422_010197</name>
</gene>
<dbReference type="Pfam" id="PF01636">
    <property type="entry name" value="APH"/>
    <property type="match status" value="1"/>
</dbReference>
<name>A0A9P4X8D1_9HYPO</name>
<sequence length="337" mass="37385">MASHPAQNLEPTSILAAVAELGVGGNGAFIDGEFNGGECRIFKISFNGQTSIAVRVPHQVDDQDDIIAIVQTEVRILQKLDEKGFRWSPRCCGFSLTFDNPIKYPFIILTWVEGSPLTWDDNFPLQLLRGALLDQIASIQLSLITCTQENRSTSAATFFQRRMKNRSTQVREGIIPGLSEEDCISQQALVCRVLGQDQHDTAFAVEHGDIKPNNIIVDENYNIKCIIGSVIDWGCATFVPISKAAGLPRFLWSSDTDPAGVAPSQSLLKDIRAYIAYFSSQTLPMALSMPHLNNTEDMYFRNLCLESTSSKQVHVSMARAGWKLPYSELLKDAEDHE</sequence>
<comment type="caution">
    <text evidence="2">The sequence shown here is derived from an EMBL/GenBank/DDBJ whole genome shotgun (WGS) entry which is preliminary data.</text>
</comment>
<evidence type="ECO:0000313" key="3">
    <source>
        <dbReference type="Proteomes" id="UP000801864"/>
    </source>
</evidence>
<dbReference type="AlphaFoldDB" id="A0A9P4X8D1"/>
<evidence type="ECO:0000259" key="1">
    <source>
        <dbReference type="PROSITE" id="PS50011"/>
    </source>
</evidence>
<dbReference type="PROSITE" id="PS50011">
    <property type="entry name" value="PROTEIN_KINASE_DOM"/>
    <property type="match status" value="1"/>
</dbReference>